<accession>A0A2K9NB38</accession>
<dbReference type="Proteomes" id="UP000234752">
    <property type="component" value="Chromosome eg_1"/>
</dbReference>
<organism evidence="1 2">
    <name type="scientific">Niveispirillum cyanobacteriorum</name>
    <dbReference type="NCBI Taxonomy" id="1612173"/>
    <lineage>
        <taxon>Bacteria</taxon>
        <taxon>Pseudomonadati</taxon>
        <taxon>Pseudomonadota</taxon>
        <taxon>Alphaproteobacteria</taxon>
        <taxon>Rhodospirillales</taxon>
        <taxon>Azospirillaceae</taxon>
        <taxon>Niveispirillum</taxon>
    </lineage>
</organism>
<evidence type="ECO:0000313" key="1">
    <source>
        <dbReference type="EMBL" id="AUN30297.1"/>
    </source>
</evidence>
<keyword evidence="2" id="KW-1185">Reference proteome</keyword>
<dbReference type="AlphaFoldDB" id="A0A2K9NB38"/>
<gene>
    <name evidence="1" type="ORF">C0V82_08680</name>
</gene>
<dbReference type="EMBL" id="CP025611">
    <property type="protein sequence ID" value="AUN30297.1"/>
    <property type="molecule type" value="Genomic_DNA"/>
</dbReference>
<sequence>MPRDFGKIREGIMGGFGSGGHNRVAGTVEGSRTLDVMKLHRAGSLRPGYWGTWQWSYQDGTTATIQQRANESEIVLIYKYRPGFGDWEPVEQRVPIDWTACRYGGSRPWFRCVCFSGGQYCGKRVAKLYGAGKLFACRHCYRLGYQSQLEREHLLPLHTANKLRKKLGGDPGMASPIPKKPKGMHWRTYNAAVERILTLEIEAEGELEEVILRMEARWSRARGRRRSHT</sequence>
<evidence type="ECO:0000313" key="2">
    <source>
        <dbReference type="Proteomes" id="UP000234752"/>
    </source>
</evidence>
<dbReference type="RefSeq" id="WP_102111989.1">
    <property type="nucleotide sequence ID" value="NZ_BMGN01000002.1"/>
</dbReference>
<dbReference type="KEGG" id="ncb:C0V82_08680"/>
<reference evidence="1 2" key="1">
    <citation type="submission" date="2017-12" db="EMBL/GenBank/DDBJ databases">
        <title>Genomes of bacteria within cyanobacterial aggregates.</title>
        <authorList>
            <person name="Cai H."/>
        </authorList>
    </citation>
    <scope>NUCLEOTIDE SEQUENCE [LARGE SCALE GENOMIC DNA]</scope>
    <source>
        <strain evidence="1 2">TH16</strain>
    </source>
</reference>
<name>A0A2K9NB38_9PROT</name>
<protein>
    <submittedName>
        <fullName evidence="1">Uncharacterized protein</fullName>
    </submittedName>
</protein>
<proteinExistence type="predicted"/>